<name>A0A9X0A6L1_9CNID</name>
<feature type="region of interest" description="Disordered" evidence="2">
    <location>
        <begin position="382"/>
        <end position="405"/>
    </location>
</feature>
<reference evidence="3" key="1">
    <citation type="submission" date="2023-01" db="EMBL/GenBank/DDBJ databases">
        <title>Genome assembly of the deep-sea coral Lophelia pertusa.</title>
        <authorList>
            <person name="Herrera S."/>
            <person name="Cordes E."/>
        </authorList>
    </citation>
    <scope>NUCLEOTIDE SEQUENCE</scope>
    <source>
        <strain evidence="3">USNM1676648</strain>
        <tissue evidence="3">Polyp</tissue>
    </source>
</reference>
<feature type="compositionally biased region" description="Polar residues" evidence="2">
    <location>
        <begin position="61"/>
        <end position="74"/>
    </location>
</feature>
<keyword evidence="1" id="KW-0175">Coiled coil</keyword>
<evidence type="ECO:0000256" key="1">
    <source>
        <dbReference type="SAM" id="Coils"/>
    </source>
</evidence>
<sequence>MPIPGVTVEDVDAYSDVSNGSTISVGSAASGGSGHMPRPPSGGSRRSKSVQGRRSRVAKSPYSNSQLKGSSKQQPPKPAARNMWITAMRNGTATLSTENSPIKTLAGSRASHGKNTKTGTRARHLSDYVQIEDLKTKNHVRSASMSASEPYLTGGGPAYKPQEDYYDEIIELKKVINALKAENNVINTKLRRVEGENVLKDKKMEDLLNTRKQPEDVRRTLTDKKGDTSAIVTSLKQKLHAVERTVKDKETELSQLKKDIKMTNIEELQIQSETYYQEVQRLQLALLEMQQSHVHDSFGRTSSPRNGTFPKGTKGKDPSVSLLRLAEENDHLKAENRSLKKDLMTAIENASSGSKRVPLKAEYADMNRGQLLAKIRELEEKAQDSDGKKTLTRKGSLPEDKESDVEVRRKSISKLATDGNSIYIHDIEITRVVIEI</sequence>
<dbReference type="Proteomes" id="UP001163046">
    <property type="component" value="Unassembled WGS sequence"/>
</dbReference>
<organism evidence="3 4">
    <name type="scientific">Desmophyllum pertusum</name>
    <dbReference type="NCBI Taxonomy" id="174260"/>
    <lineage>
        <taxon>Eukaryota</taxon>
        <taxon>Metazoa</taxon>
        <taxon>Cnidaria</taxon>
        <taxon>Anthozoa</taxon>
        <taxon>Hexacorallia</taxon>
        <taxon>Scleractinia</taxon>
        <taxon>Caryophylliina</taxon>
        <taxon>Caryophylliidae</taxon>
        <taxon>Desmophyllum</taxon>
    </lineage>
</organism>
<proteinExistence type="predicted"/>
<feature type="coiled-coil region" evidence="1">
    <location>
        <begin position="162"/>
        <end position="196"/>
    </location>
</feature>
<feature type="coiled-coil region" evidence="1">
    <location>
        <begin position="232"/>
        <end position="285"/>
    </location>
</feature>
<evidence type="ECO:0000313" key="4">
    <source>
        <dbReference type="Proteomes" id="UP001163046"/>
    </source>
</evidence>
<feature type="compositionally biased region" description="Basic residues" evidence="2">
    <location>
        <begin position="45"/>
        <end position="57"/>
    </location>
</feature>
<accession>A0A9X0A6L1</accession>
<dbReference type="EMBL" id="MU825397">
    <property type="protein sequence ID" value="KAJ7393980.1"/>
    <property type="molecule type" value="Genomic_DNA"/>
</dbReference>
<keyword evidence="4" id="KW-1185">Reference proteome</keyword>
<evidence type="ECO:0000313" key="3">
    <source>
        <dbReference type="EMBL" id="KAJ7393980.1"/>
    </source>
</evidence>
<gene>
    <name evidence="3" type="ORF">OS493_003651</name>
</gene>
<feature type="region of interest" description="Disordered" evidence="2">
    <location>
        <begin position="295"/>
        <end position="318"/>
    </location>
</feature>
<evidence type="ECO:0000256" key="2">
    <source>
        <dbReference type="SAM" id="MobiDB-lite"/>
    </source>
</evidence>
<feature type="compositionally biased region" description="Basic and acidic residues" evidence="2">
    <location>
        <begin position="396"/>
        <end position="405"/>
    </location>
</feature>
<comment type="caution">
    <text evidence="3">The sequence shown here is derived from an EMBL/GenBank/DDBJ whole genome shotgun (WGS) entry which is preliminary data.</text>
</comment>
<evidence type="ECO:0008006" key="5">
    <source>
        <dbReference type="Google" id="ProtNLM"/>
    </source>
</evidence>
<dbReference type="OrthoDB" id="2136082at2759"/>
<feature type="region of interest" description="Disordered" evidence="2">
    <location>
        <begin position="1"/>
        <end position="79"/>
    </location>
</feature>
<protein>
    <recommendedName>
        <fullName evidence="5">IQ domain-containing protein E</fullName>
    </recommendedName>
</protein>
<dbReference type="AlphaFoldDB" id="A0A9X0A6L1"/>